<organism evidence="2 3">
    <name type="scientific">Dreissena polymorpha</name>
    <name type="common">Zebra mussel</name>
    <name type="synonym">Mytilus polymorpha</name>
    <dbReference type="NCBI Taxonomy" id="45954"/>
    <lineage>
        <taxon>Eukaryota</taxon>
        <taxon>Metazoa</taxon>
        <taxon>Spiralia</taxon>
        <taxon>Lophotrochozoa</taxon>
        <taxon>Mollusca</taxon>
        <taxon>Bivalvia</taxon>
        <taxon>Autobranchia</taxon>
        <taxon>Heteroconchia</taxon>
        <taxon>Euheterodonta</taxon>
        <taxon>Imparidentia</taxon>
        <taxon>Neoheterodontei</taxon>
        <taxon>Myida</taxon>
        <taxon>Dreissenoidea</taxon>
        <taxon>Dreissenidae</taxon>
        <taxon>Dreissena</taxon>
    </lineage>
</organism>
<reference evidence="2" key="2">
    <citation type="submission" date="2020-11" db="EMBL/GenBank/DDBJ databases">
        <authorList>
            <person name="McCartney M.A."/>
            <person name="Auch B."/>
            <person name="Kono T."/>
            <person name="Mallez S."/>
            <person name="Becker A."/>
            <person name="Gohl D.M."/>
            <person name="Silverstein K.A.T."/>
            <person name="Koren S."/>
            <person name="Bechman K.B."/>
            <person name="Herman A."/>
            <person name="Abrahante J.E."/>
            <person name="Garbe J."/>
        </authorList>
    </citation>
    <scope>NUCLEOTIDE SEQUENCE</scope>
    <source>
        <strain evidence="2">Duluth1</strain>
        <tissue evidence="2">Whole animal</tissue>
    </source>
</reference>
<name>A0A9D4G6N5_DREPO</name>
<accession>A0A9D4G6N5</accession>
<evidence type="ECO:0000256" key="1">
    <source>
        <dbReference type="SAM" id="MobiDB-lite"/>
    </source>
</evidence>
<evidence type="ECO:0000313" key="3">
    <source>
        <dbReference type="Proteomes" id="UP000828390"/>
    </source>
</evidence>
<proteinExistence type="predicted"/>
<protein>
    <submittedName>
        <fullName evidence="2">Uncharacterized protein</fullName>
    </submittedName>
</protein>
<evidence type="ECO:0000313" key="2">
    <source>
        <dbReference type="EMBL" id="KAH3810059.1"/>
    </source>
</evidence>
<feature type="region of interest" description="Disordered" evidence="1">
    <location>
        <begin position="38"/>
        <end position="74"/>
    </location>
</feature>
<dbReference type="Proteomes" id="UP000828390">
    <property type="component" value="Unassembled WGS sequence"/>
</dbReference>
<keyword evidence="3" id="KW-1185">Reference proteome</keyword>
<dbReference type="EMBL" id="JAIWYP010000006">
    <property type="protein sequence ID" value="KAH3810059.1"/>
    <property type="molecule type" value="Genomic_DNA"/>
</dbReference>
<reference evidence="2" key="1">
    <citation type="journal article" date="2019" name="bioRxiv">
        <title>The Genome of the Zebra Mussel, Dreissena polymorpha: A Resource for Invasive Species Research.</title>
        <authorList>
            <person name="McCartney M.A."/>
            <person name="Auch B."/>
            <person name="Kono T."/>
            <person name="Mallez S."/>
            <person name="Zhang Y."/>
            <person name="Obille A."/>
            <person name="Becker A."/>
            <person name="Abrahante J.E."/>
            <person name="Garbe J."/>
            <person name="Badalamenti J.P."/>
            <person name="Herman A."/>
            <person name="Mangelson H."/>
            <person name="Liachko I."/>
            <person name="Sullivan S."/>
            <person name="Sone E.D."/>
            <person name="Koren S."/>
            <person name="Silverstein K.A.T."/>
            <person name="Beckman K.B."/>
            <person name="Gohl D.M."/>
        </authorList>
    </citation>
    <scope>NUCLEOTIDE SEQUENCE</scope>
    <source>
        <strain evidence="2">Duluth1</strain>
        <tissue evidence="2">Whole animal</tissue>
    </source>
</reference>
<gene>
    <name evidence="2" type="ORF">DPMN_138443</name>
</gene>
<comment type="caution">
    <text evidence="2">The sequence shown here is derived from an EMBL/GenBank/DDBJ whole genome shotgun (WGS) entry which is preliminary data.</text>
</comment>
<dbReference type="AlphaFoldDB" id="A0A9D4G6N5"/>
<sequence>MMSVEPRCVIRNEPGLYRDAPGTTGMNRGSIGKVLKCLIPPGRTGNDRRGTGNSRDGTANNRDDTVAPPGPIQTPAKLRQCIGSPLVPRGMPTEFRYSYGTSVNRRSAETPSAFTGAPPGHYRRRSGLKRGVAVALPGSDAGIAPVSAGGVTVYRGSAGTLPAFTGAPPGHYRRQPWLCRDFTGINRSFSGVDRDSARLLTGFNRGSPGKLCNRVNKNSTPSSWFSPVDLR</sequence>